<dbReference type="SUPFAM" id="SSF110857">
    <property type="entry name" value="Gamma-glutamyl cyclotransferase-like"/>
    <property type="match status" value="1"/>
</dbReference>
<dbReference type="RefSeq" id="YP_010672045.1">
    <property type="nucleotide sequence ID" value="NC_070974.1"/>
</dbReference>
<name>A0A2P1CAE1_9CAUD</name>
<dbReference type="CDD" id="cd06661">
    <property type="entry name" value="GGCT_like"/>
    <property type="match status" value="1"/>
</dbReference>
<dbReference type="Gene3D" id="3.10.490.10">
    <property type="entry name" value="Gamma-glutamyl cyclotransferase-like"/>
    <property type="match status" value="1"/>
</dbReference>
<feature type="domain" description="Gamma-glutamylcyclotransferase AIG2-like" evidence="1">
    <location>
        <begin position="80"/>
        <end position="207"/>
    </location>
</feature>
<dbReference type="GeneID" id="77948315"/>
<accession>A0A2P1CAE1</accession>
<evidence type="ECO:0000313" key="3">
    <source>
        <dbReference type="Proteomes" id="UP000240649"/>
    </source>
</evidence>
<reference evidence="2 3" key="1">
    <citation type="submission" date="2018-01" db="EMBL/GenBank/DDBJ databases">
        <title>Draft Genome Sequence of Salmonella Enteritidis Phage SE131.</title>
        <authorList>
            <person name="Kim Y."/>
            <person name="Han B.K."/>
            <person name="Kim H."/>
            <person name="Kim D."/>
        </authorList>
    </citation>
    <scope>NUCLEOTIDE SEQUENCE [LARGE SCALE GENOMIC DNA]</scope>
</reference>
<dbReference type="InterPro" id="IPR036568">
    <property type="entry name" value="GGCT-like_sf"/>
</dbReference>
<dbReference type="KEGG" id="vg:77948315"/>
<proteinExistence type="predicted"/>
<dbReference type="InterPro" id="IPR013024">
    <property type="entry name" value="GGCT-like"/>
</dbReference>
<dbReference type="InterPro" id="IPR009288">
    <property type="entry name" value="AIG2-like_dom"/>
</dbReference>
<protein>
    <recommendedName>
        <fullName evidence="1">Gamma-glutamylcyclotransferase AIG2-like domain-containing protein</fullName>
    </recommendedName>
</protein>
<sequence length="220" mass="24919">MGNLNDPKYRFMLIGRMGKGEDGHVIGSGLQYEEAKNLALHYMNTWRFVEFRHYIPEQEKKMTDVVKNVIFPSEGKTFIATYGSLRRGMQNFRVNAGGGGEFVGLGKTVENYDLYRYGSGAYFPSVNLTASKSGCPVVVDVFEAPLSGLTGAYDALEGHYEKDSTANFYNRTQVEIEMEDGSFLKAWIYHIDEDQGDANRVESGDWCLHNRPNYYNELPE</sequence>
<evidence type="ECO:0000259" key="1">
    <source>
        <dbReference type="Pfam" id="PF06094"/>
    </source>
</evidence>
<dbReference type="EMBL" id="MG873442">
    <property type="protein sequence ID" value="AVJ48196.1"/>
    <property type="molecule type" value="Genomic_DNA"/>
</dbReference>
<keyword evidence="3" id="KW-1185">Reference proteome</keyword>
<organism evidence="2 3">
    <name type="scientific">Salmonella phage SE131</name>
    <dbReference type="NCBI Taxonomy" id="2081631"/>
    <lineage>
        <taxon>Viruses</taxon>
        <taxon>Duplodnaviria</taxon>
        <taxon>Heunggongvirae</taxon>
        <taxon>Uroviricota</taxon>
        <taxon>Caudoviricetes</taxon>
        <taxon>Grimontviridae</taxon>
        <taxon>Moazamivirus</taxon>
        <taxon>Moazamivirus SE131</taxon>
    </lineage>
</organism>
<evidence type="ECO:0000313" key="2">
    <source>
        <dbReference type="EMBL" id="AVJ48196.1"/>
    </source>
</evidence>
<dbReference type="Proteomes" id="UP000240649">
    <property type="component" value="Segment"/>
</dbReference>
<dbReference type="Pfam" id="PF06094">
    <property type="entry name" value="GGACT"/>
    <property type="match status" value="1"/>
</dbReference>